<comment type="caution">
    <text evidence="10">The sequence shown here is derived from an EMBL/GenBank/DDBJ whole genome shotgun (WGS) entry which is preliminary data.</text>
</comment>
<proteinExistence type="predicted"/>
<feature type="transmembrane region" description="Helical" evidence="8">
    <location>
        <begin position="232"/>
        <end position="251"/>
    </location>
</feature>
<dbReference type="InterPro" id="IPR011701">
    <property type="entry name" value="MFS"/>
</dbReference>
<keyword evidence="4 8" id="KW-0812">Transmembrane</keyword>
<dbReference type="PANTHER" id="PTHR23517">
    <property type="entry name" value="RESISTANCE PROTEIN MDTM, PUTATIVE-RELATED-RELATED"/>
    <property type="match status" value="1"/>
</dbReference>
<evidence type="ECO:0000256" key="1">
    <source>
        <dbReference type="ARBA" id="ARBA00004651"/>
    </source>
</evidence>
<dbReference type="Pfam" id="PF07690">
    <property type="entry name" value="MFS_1"/>
    <property type="match status" value="1"/>
</dbReference>
<dbReference type="SUPFAM" id="SSF103473">
    <property type="entry name" value="MFS general substrate transporter"/>
    <property type="match status" value="1"/>
</dbReference>
<evidence type="ECO:0000256" key="2">
    <source>
        <dbReference type="ARBA" id="ARBA00022448"/>
    </source>
</evidence>
<feature type="transmembrane region" description="Helical" evidence="8">
    <location>
        <begin position="160"/>
        <end position="183"/>
    </location>
</feature>
<sequence>MDVMIAGADRGGMSLDLTPLIVTAPGAGSPGTAATMATAPDARAEAATPPATRSHAATTTPAASSRRHGVGFWTVAATFLVAMAYSTVPSPLFPLYVAREGFSTFAVTVVFASFAVGVVISLVLAGHVSDWLGRKAILLPALGLEVASAVLFLSSTALPVLILARVINGLGVGMIAATATAYLHDLHTRHRPGASLRRFEVVSTAANIGGLGVGALLAGVLAQYAASPLSTPYVVLAVLLVVSIVAVALTPETVTRRQVSYRPQRISTGHGAGYLVAGAGAFSAFAVFGVFTSVSPGFVAGELHHPSRALAGLVVFIVFGGAALAQTLTSGMPVPVQRALGLGAQAIGVLLVVAGMDAAGFPLFLVGGAVAGAGAGVQFKAAIGAVTRTAAPAKRGEALAGLFFIAYLGLSVPSLSIGLATRFLPPTTVMTWFAGILLVLLAVLAAAHRRSDLPQLSRCAP</sequence>
<feature type="transmembrane region" description="Helical" evidence="8">
    <location>
        <begin position="272"/>
        <end position="294"/>
    </location>
</feature>
<feature type="transmembrane region" description="Helical" evidence="8">
    <location>
        <begin position="398"/>
        <end position="417"/>
    </location>
</feature>
<keyword evidence="5 8" id="KW-1133">Transmembrane helix</keyword>
<evidence type="ECO:0000256" key="5">
    <source>
        <dbReference type="ARBA" id="ARBA00022989"/>
    </source>
</evidence>
<feature type="transmembrane region" description="Helical" evidence="8">
    <location>
        <begin position="362"/>
        <end position="386"/>
    </location>
</feature>
<organism evidence="10 11">
    <name type="scientific">Lentzea flava</name>
    <dbReference type="NCBI Taxonomy" id="103732"/>
    <lineage>
        <taxon>Bacteria</taxon>
        <taxon>Bacillati</taxon>
        <taxon>Actinomycetota</taxon>
        <taxon>Actinomycetes</taxon>
        <taxon>Pseudonocardiales</taxon>
        <taxon>Pseudonocardiaceae</taxon>
        <taxon>Lentzea</taxon>
    </lineage>
</organism>
<dbReference type="Gene3D" id="1.20.1250.20">
    <property type="entry name" value="MFS general substrate transporter like domains"/>
    <property type="match status" value="1"/>
</dbReference>
<dbReference type="InterPro" id="IPR050171">
    <property type="entry name" value="MFS_Transporters"/>
</dbReference>
<keyword evidence="11" id="KW-1185">Reference proteome</keyword>
<keyword evidence="3" id="KW-1003">Cell membrane</keyword>
<evidence type="ECO:0000256" key="8">
    <source>
        <dbReference type="SAM" id="Phobius"/>
    </source>
</evidence>
<feature type="transmembrane region" description="Helical" evidence="8">
    <location>
        <begin position="339"/>
        <end position="356"/>
    </location>
</feature>
<feature type="transmembrane region" description="Helical" evidence="8">
    <location>
        <begin position="136"/>
        <end position="154"/>
    </location>
</feature>
<evidence type="ECO:0000259" key="9">
    <source>
        <dbReference type="PROSITE" id="PS50850"/>
    </source>
</evidence>
<comment type="subcellular location">
    <subcellularLocation>
        <location evidence="1">Cell membrane</location>
        <topology evidence="1">Multi-pass membrane protein</topology>
    </subcellularLocation>
</comment>
<protein>
    <submittedName>
        <fullName evidence="10">MFS transporter</fullName>
    </submittedName>
</protein>
<feature type="transmembrane region" description="Helical" evidence="8">
    <location>
        <begin position="102"/>
        <end position="124"/>
    </location>
</feature>
<evidence type="ECO:0000256" key="7">
    <source>
        <dbReference type="SAM" id="MobiDB-lite"/>
    </source>
</evidence>
<feature type="transmembrane region" description="Helical" evidence="8">
    <location>
        <begin position="70"/>
        <end position="90"/>
    </location>
</feature>
<dbReference type="PROSITE" id="PS50850">
    <property type="entry name" value="MFS"/>
    <property type="match status" value="1"/>
</dbReference>
<feature type="transmembrane region" description="Helical" evidence="8">
    <location>
        <begin position="429"/>
        <end position="448"/>
    </location>
</feature>
<evidence type="ECO:0000256" key="6">
    <source>
        <dbReference type="ARBA" id="ARBA00023136"/>
    </source>
</evidence>
<dbReference type="InterPro" id="IPR036259">
    <property type="entry name" value="MFS_trans_sf"/>
</dbReference>
<accession>A0ABQ2ULV3</accession>
<dbReference type="PANTHER" id="PTHR23517:SF13">
    <property type="entry name" value="MAJOR FACILITATOR SUPERFAMILY MFS_1"/>
    <property type="match status" value="1"/>
</dbReference>
<name>A0ABQ2ULV3_9PSEU</name>
<dbReference type="EMBL" id="BMRE01000012">
    <property type="protein sequence ID" value="GGU39161.1"/>
    <property type="molecule type" value="Genomic_DNA"/>
</dbReference>
<keyword evidence="6 8" id="KW-0472">Membrane</keyword>
<dbReference type="InterPro" id="IPR020846">
    <property type="entry name" value="MFS_dom"/>
</dbReference>
<gene>
    <name evidence="10" type="ORF">GCM10010178_34440</name>
</gene>
<feature type="domain" description="Major facilitator superfamily (MFS) profile" evidence="9">
    <location>
        <begin position="70"/>
        <end position="461"/>
    </location>
</feature>
<reference evidence="11" key="1">
    <citation type="journal article" date="2019" name="Int. J. Syst. Evol. Microbiol.">
        <title>The Global Catalogue of Microorganisms (GCM) 10K type strain sequencing project: providing services to taxonomists for standard genome sequencing and annotation.</title>
        <authorList>
            <consortium name="The Broad Institute Genomics Platform"/>
            <consortium name="The Broad Institute Genome Sequencing Center for Infectious Disease"/>
            <person name="Wu L."/>
            <person name="Ma J."/>
        </authorList>
    </citation>
    <scope>NUCLEOTIDE SEQUENCE [LARGE SCALE GENOMIC DNA]</scope>
    <source>
        <strain evidence="11">JCM 3296</strain>
    </source>
</reference>
<evidence type="ECO:0000256" key="4">
    <source>
        <dbReference type="ARBA" id="ARBA00022692"/>
    </source>
</evidence>
<keyword evidence="2" id="KW-0813">Transport</keyword>
<evidence type="ECO:0000313" key="10">
    <source>
        <dbReference type="EMBL" id="GGU39161.1"/>
    </source>
</evidence>
<evidence type="ECO:0000256" key="3">
    <source>
        <dbReference type="ARBA" id="ARBA00022475"/>
    </source>
</evidence>
<dbReference type="Proteomes" id="UP000649573">
    <property type="component" value="Unassembled WGS sequence"/>
</dbReference>
<feature type="transmembrane region" description="Helical" evidence="8">
    <location>
        <begin position="309"/>
        <end position="327"/>
    </location>
</feature>
<feature type="transmembrane region" description="Helical" evidence="8">
    <location>
        <begin position="204"/>
        <end position="226"/>
    </location>
</feature>
<evidence type="ECO:0000313" key="11">
    <source>
        <dbReference type="Proteomes" id="UP000649573"/>
    </source>
</evidence>
<feature type="region of interest" description="Disordered" evidence="7">
    <location>
        <begin position="31"/>
        <end position="63"/>
    </location>
</feature>